<dbReference type="Proteomes" id="UP001163603">
    <property type="component" value="Chromosome 3"/>
</dbReference>
<evidence type="ECO:0000313" key="2">
    <source>
        <dbReference type="Proteomes" id="UP001163603"/>
    </source>
</evidence>
<accession>A0ACC0Z4M1</accession>
<sequence>MNFSLSSSLKGSANPLLSQKKPTKPSQINPKFISVSCRATTTLSTGENETTNFYKVLSLSSNNASFDEVKRAYKSMALQCHPDICHNPSRKAEATRMFVQFHAAYTTLSDPVLREKYDCELGLRNFGKMKKKRNLQCSMRKGWQDQIVELKKRSSCRMKQRPGSWGSRMRAQNMQHD</sequence>
<comment type="caution">
    <text evidence="1">The sequence shown here is derived from an EMBL/GenBank/DDBJ whole genome shotgun (WGS) entry which is preliminary data.</text>
</comment>
<proteinExistence type="predicted"/>
<name>A0ACC0Z4M1_9ROSI</name>
<reference evidence="2" key="1">
    <citation type="journal article" date="2023" name="G3 (Bethesda)">
        <title>Genome assembly and association tests identify interacting loci associated with vigor, precocity, and sex in interspecific pistachio rootstocks.</title>
        <authorList>
            <person name="Palmer W."/>
            <person name="Jacygrad E."/>
            <person name="Sagayaradj S."/>
            <person name="Cavanaugh K."/>
            <person name="Han R."/>
            <person name="Bertier L."/>
            <person name="Beede B."/>
            <person name="Kafkas S."/>
            <person name="Golino D."/>
            <person name="Preece J."/>
            <person name="Michelmore R."/>
        </authorList>
    </citation>
    <scope>NUCLEOTIDE SEQUENCE [LARGE SCALE GENOMIC DNA]</scope>
</reference>
<organism evidence="1 2">
    <name type="scientific">Pistacia integerrima</name>
    <dbReference type="NCBI Taxonomy" id="434235"/>
    <lineage>
        <taxon>Eukaryota</taxon>
        <taxon>Viridiplantae</taxon>
        <taxon>Streptophyta</taxon>
        <taxon>Embryophyta</taxon>
        <taxon>Tracheophyta</taxon>
        <taxon>Spermatophyta</taxon>
        <taxon>Magnoliopsida</taxon>
        <taxon>eudicotyledons</taxon>
        <taxon>Gunneridae</taxon>
        <taxon>Pentapetalae</taxon>
        <taxon>rosids</taxon>
        <taxon>malvids</taxon>
        <taxon>Sapindales</taxon>
        <taxon>Anacardiaceae</taxon>
        <taxon>Pistacia</taxon>
    </lineage>
</organism>
<evidence type="ECO:0000313" key="1">
    <source>
        <dbReference type="EMBL" id="KAJ0046131.1"/>
    </source>
</evidence>
<keyword evidence="2" id="KW-1185">Reference proteome</keyword>
<protein>
    <submittedName>
        <fullName evidence="1">Uncharacterized protein</fullName>
    </submittedName>
</protein>
<dbReference type="EMBL" id="CM047738">
    <property type="protein sequence ID" value="KAJ0046131.1"/>
    <property type="molecule type" value="Genomic_DNA"/>
</dbReference>
<gene>
    <name evidence="1" type="ORF">Pint_05402</name>
</gene>